<evidence type="ECO:0000313" key="3">
    <source>
        <dbReference type="Proteomes" id="UP000013111"/>
    </source>
</evidence>
<dbReference type="EMBL" id="CAPB01000024">
    <property type="protein sequence ID" value="CCO94410.1"/>
    <property type="molecule type" value="Genomic_DNA"/>
</dbReference>
<dbReference type="RefSeq" id="WP_004158685.1">
    <property type="nucleotide sequence ID" value="NZ_BAYW01000015.1"/>
</dbReference>
<accession>A0A831ERD1</accession>
<dbReference type="Proteomes" id="UP000013111">
    <property type="component" value="Unassembled WGS sequence"/>
</dbReference>
<feature type="region of interest" description="Disordered" evidence="1">
    <location>
        <begin position="187"/>
        <end position="214"/>
    </location>
</feature>
<name>A0A831ERD1_ERWAM</name>
<organism evidence="2 3">
    <name type="scientific">Erwinia amylovora NBRC 12687 = CFBP 1232</name>
    <dbReference type="NCBI Taxonomy" id="1219359"/>
    <lineage>
        <taxon>Bacteria</taxon>
        <taxon>Pseudomonadati</taxon>
        <taxon>Pseudomonadota</taxon>
        <taxon>Gammaproteobacteria</taxon>
        <taxon>Enterobacterales</taxon>
        <taxon>Erwiniaceae</taxon>
        <taxon>Erwinia</taxon>
    </lineage>
</organism>
<reference evidence="2 3" key="2">
    <citation type="submission" date="2013-04" db="EMBL/GenBank/DDBJ databases">
        <title>Comparative genomics of 12 strains of Erwinia amylovora identifies a pan-genome with a large conserved core and provides insights into host specificity.</title>
        <authorList>
            <person name="Mann R.A."/>
            <person name="Smits T.H.M."/>
            <person name="Buehlmann A."/>
            <person name="Blom J."/>
            <person name="Goesmann A."/>
            <person name="Frey J.E."/>
            <person name="Plummer K.M."/>
            <person name="Beer S.V."/>
            <person name="Luck J."/>
            <person name="Duffy B."/>
            <person name="Rodoni B."/>
        </authorList>
    </citation>
    <scope>NUCLEOTIDE SEQUENCE [LARGE SCALE GENOMIC DNA]</scope>
    <source>
        <strain evidence="3">CFBP 1232</strain>
    </source>
</reference>
<evidence type="ECO:0000313" key="2">
    <source>
        <dbReference type="EMBL" id="CCO94410.1"/>
    </source>
</evidence>
<protein>
    <submittedName>
        <fullName evidence="2">Uncharacterized protein</fullName>
    </submittedName>
</protein>
<gene>
    <name evidence="2" type="ORF">BN437_2492</name>
</gene>
<proteinExistence type="predicted"/>
<sequence>MPETSALSQIVLHPVSATLNDEDINLSAEKVVMAEHIIAVSECADSLRFHSTPSISPLQTRLLSRSTGWLPSAGQQVESSDEEETEMAEMMAEGKKLRQLAENCAQQSDEYQISSSPPAHRFTAKMALLIGTGLLAGVVGSVAWQRARATERSNNSTELYRSEVPPPLQLHDNQMAYRSADYYASENVDRGEPLPQPAARASPRKTTTSKPSEHDDVKKIAISDLICYETVGAGRMAHRRIAPCKNSPPHARQPQFKPLLPRKYYYTENQPDICKSAQFKDRCHKFHSVQRKKNKVFKNVVLNLGKVRCLCPPPSGEKVELVRPLTLREIISHVKGKTKRPENLTTSPASSHVTAAGQTELSFHPVIETNNATMSTVEDDVKIEKLFDFSCIDEREHISWADLVRQIGKTLASPVRTLGDESLIIYYHNTLKLGCPKNQTTERIDQITSKIDPLTTQILTLLPGSQIIAVTQLIVAPALQVLADDWSGQPVNLQNIAGLNQQLMFMVRQTIPTLSGSEVAALYDAKAQQKGEKGLAIGQPVRRFTLRDNKLAVDIGGTSYSYRRRKTGESFIIDGDDTKTIAYNKARSRWDFISKETELIYSSHNINNNKSFGVPIKDFIKNKDALLLADNENTDILSLKEKDGKVVEYVLNGGFLVPITQYDISENTITAAVSPKGKERSIMLPTEYGWVYEQESTVVDDNLDILLASNGNGQVFSNDRLFSHIKKDGFSYDAIGTMYLKYKQSYFEVHQPFSDIYILANRPESLFVRENGMFKLRNSPDIIFGYRNLSVGYSPLEPSSKISLRIEEDAYDYLCTHGEVVDTTPVKKIGPGVYVDDKGKMLFTVNNKHFSVSSHSGKNIVINNAVATGGESKTGLFLSKDIYLRERDANKENILNYIDLDHCDLKRSPGMASGCTPLVITDSLDALLKHNIELGHTSKKTILSTKLVQYKMPEFPSLFVNPEKRKYYYLFNGSFFRAEIVSTDSEVNASGSAMLRIFSKGNLFRGENDIANIVFENKNGRVELKTQAEFLAEKLGMKKGAVNSYLQNRVYNSIASLDAVKNIVDQVLMSKRFMLLNPREKYLSYIETEDVRELIGKHFYSSRIKFSDNIVELSESTTITDSYPLYLRGAKVNIKNAVNHLKIEVIPAVIKELSNFTQNCENYLRIVMDTDNVDFLRSFALALKKCLVRTRAALKLDKIHLASLVKEPLSDHLLPGDELIHHRPILTEEERQFGTLAFALLDRTGRIYVNADKLYFVDPTHPDESMRQDPVLTLSSTLLHEATHVGMMTSDIVYFPIENGDIIPILDAKDDMIEKIRLGKIVEKNDFNEMNKQYLSRISLYRGRMKTLMESENLAYLASHDPGYLAHLFLNTADGIAILTRDIYQNRLVKND</sequence>
<comment type="caution">
    <text evidence="2">The sequence shown here is derived from an EMBL/GenBank/DDBJ whole genome shotgun (WGS) entry which is preliminary data.</text>
</comment>
<evidence type="ECO:0000256" key="1">
    <source>
        <dbReference type="SAM" id="MobiDB-lite"/>
    </source>
</evidence>
<reference evidence="2 3" key="1">
    <citation type="submission" date="2012-11" db="EMBL/GenBank/DDBJ databases">
        <authorList>
            <person name="Linke B."/>
        </authorList>
    </citation>
    <scope>NUCLEOTIDE SEQUENCE [LARGE SCALE GENOMIC DNA]</scope>
    <source>
        <strain evidence="3">CFBP 1232</strain>
    </source>
</reference>